<evidence type="ECO:0000256" key="11">
    <source>
        <dbReference type="ARBA" id="ARBA00029766"/>
    </source>
</evidence>
<comment type="similarity">
    <text evidence="2">Belongs to the HPPK family.</text>
</comment>
<dbReference type="EC" id="2.7.6.3" evidence="3"/>
<keyword evidence="5 14" id="KW-0808">Transferase</keyword>
<dbReference type="GO" id="GO:0003848">
    <property type="term" value="F:2-amino-4-hydroxy-6-hydroxymethyldihydropteridine diphosphokinase activity"/>
    <property type="evidence" value="ECO:0007669"/>
    <property type="project" value="UniProtKB-EC"/>
</dbReference>
<protein>
    <recommendedName>
        <fullName evidence="4">2-amino-4-hydroxy-6-hydroxymethyldihydropteridine pyrophosphokinase</fullName>
        <ecNumber evidence="3">2.7.6.3</ecNumber>
    </recommendedName>
    <alternativeName>
        <fullName evidence="11">6-hydroxymethyl-7,8-dihydropterin pyrophosphokinase</fullName>
    </alternativeName>
    <alternativeName>
        <fullName evidence="12">7,8-dihydro-6-hydroxymethylpterin-pyrophosphokinase</fullName>
    </alternativeName>
</protein>
<keyword evidence="9" id="KW-0289">Folate biosynthesis</keyword>
<dbReference type="PANTHER" id="PTHR43071:SF1">
    <property type="entry name" value="2-AMINO-4-HYDROXY-6-HYDROXYMETHYLDIHYDROPTERIDINE PYROPHOSPHOKINASE"/>
    <property type="match status" value="1"/>
</dbReference>
<dbReference type="Proteomes" id="UP001216595">
    <property type="component" value="Unassembled WGS sequence"/>
</dbReference>
<evidence type="ECO:0000256" key="10">
    <source>
        <dbReference type="ARBA" id="ARBA00029409"/>
    </source>
</evidence>
<keyword evidence="6" id="KW-0547">Nucleotide-binding</keyword>
<comment type="caution">
    <text evidence="14">The sequence shown here is derived from an EMBL/GenBank/DDBJ whole genome shotgun (WGS) entry which is preliminary data.</text>
</comment>
<evidence type="ECO:0000256" key="7">
    <source>
        <dbReference type="ARBA" id="ARBA00022777"/>
    </source>
</evidence>
<evidence type="ECO:0000313" key="15">
    <source>
        <dbReference type="Proteomes" id="UP001216595"/>
    </source>
</evidence>
<sequence>MTKTVASFSEITPAIYIAYGANLPHDELNPLQALHRVVKRLCQYGIKVTQISSLWRSQAWPNPEYPPYHNAVFAVSTTLKPQRLLIELHALEAEAGRVRGPQPNQPRVLDLDLIAYGDVVIDGDMILPHPRAHERGFVMGPLTEIAPDWVHPMLGLSARDLYARVTVGTDAYPAEDTSALLSN</sequence>
<evidence type="ECO:0000256" key="4">
    <source>
        <dbReference type="ARBA" id="ARBA00016218"/>
    </source>
</evidence>
<organism evidence="14 15">
    <name type="scientific">Asticcacaulis currens</name>
    <dbReference type="NCBI Taxonomy" id="2984210"/>
    <lineage>
        <taxon>Bacteria</taxon>
        <taxon>Pseudomonadati</taxon>
        <taxon>Pseudomonadota</taxon>
        <taxon>Alphaproteobacteria</taxon>
        <taxon>Caulobacterales</taxon>
        <taxon>Caulobacteraceae</taxon>
        <taxon>Asticcacaulis</taxon>
    </lineage>
</organism>
<comment type="pathway">
    <text evidence="1">Cofactor biosynthesis; tetrahydrofolate biosynthesis; 2-amino-4-hydroxy-6-hydroxymethyl-7,8-dihydropteridine diphosphate from 7,8-dihydroneopterin triphosphate: step 4/4.</text>
</comment>
<dbReference type="PANTHER" id="PTHR43071">
    <property type="entry name" value="2-AMINO-4-HYDROXY-6-HYDROXYMETHYLDIHYDROPTERIDINE PYROPHOSPHOKINASE"/>
    <property type="match status" value="1"/>
</dbReference>
<dbReference type="CDD" id="cd00483">
    <property type="entry name" value="HPPK"/>
    <property type="match status" value="1"/>
</dbReference>
<dbReference type="Pfam" id="PF01288">
    <property type="entry name" value="HPPK"/>
    <property type="match status" value="1"/>
</dbReference>
<dbReference type="NCBIfam" id="TIGR01498">
    <property type="entry name" value="folK"/>
    <property type="match status" value="1"/>
</dbReference>
<evidence type="ECO:0000256" key="2">
    <source>
        <dbReference type="ARBA" id="ARBA00005810"/>
    </source>
</evidence>
<proteinExistence type="inferred from homology"/>
<gene>
    <name evidence="14" type="primary">folK</name>
    <name evidence="14" type="ORF">PQU94_13585</name>
</gene>
<keyword evidence="15" id="KW-1185">Reference proteome</keyword>
<dbReference type="RefSeq" id="WP_272741986.1">
    <property type="nucleotide sequence ID" value="NZ_JAQQKW010000008.1"/>
</dbReference>
<evidence type="ECO:0000256" key="12">
    <source>
        <dbReference type="ARBA" id="ARBA00033413"/>
    </source>
</evidence>
<dbReference type="EMBL" id="JAQQKW010000008">
    <property type="protein sequence ID" value="MDC7695312.1"/>
    <property type="molecule type" value="Genomic_DNA"/>
</dbReference>
<evidence type="ECO:0000313" key="14">
    <source>
        <dbReference type="EMBL" id="MDC7695312.1"/>
    </source>
</evidence>
<evidence type="ECO:0000256" key="5">
    <source>
        <dbReference type="ARBA" id="ARBA00022679"/>
    </source>
</evidence>
<reference evidence="14 15" key="1">
    <citation type="submission" date="2023-01" db="EMBL/GenBank/DDBJ databases">
        <title>Novel species of the genus Asticcacaulis isolated from rivers.</title>
        <authorList>
            <person name="Lu H."/>
        </authorList>
    </citation>
    <scope>NUCLEOTIDE SEQUENCE [LARGE SCALE GENOMIC DNA]</scope>
    <source>
        <strain evidence="14 15">DXS10W</strain>
    </source>
</reference>
<name>A0ABT5IGI1_9CAUL</name>
<dbReference type="InterPro" id="IPR035907">
    <property type="entry name" value="Hppk_sf"/>
</dbReference>
<dbReference type="Gene3D" id="3.30.70.560">
    <property type="entry name" value="7,8-Dihydro-6-hydroxymethylpterin-pyrophosphokinase HPPK"/>
    <property type="match status" value="1"/>
</dbReference>
<evidence type="ECO:0000256" key="9">
    <source>
        <dbReference type="ARBA" id="ARBA00022909"/>
    </source>
</evidence>
<evidence type="ECO:0000259" key="13">
    <source>
        <dbReference type="Pfam" id="PF01288"/>
    </source>
</evidence>
<evidence type="ECO:0000256" key="1">
    <source>
        <dbReference type="ARBA" id="ARBA00005051"/>
    </source>
</evidence>
<evidence type="ECO:0000256" key="6">
    <source>
        <dbReference type="ARBA" id="ARBA00022741"/>
    </source>
</evidence>
<dbReference type="SUPFAM" id="SSF55083">
    <property type="entry name" value="6-hydroxymethyl-7,8-dihydropterin pyrophosphokinase, HPPK"/>
    <property type="match status" value="1"/>
</dbReference>
<keyword evidence="8" id="KW-0067">ATP-binding</keyword>
<accession>A0ABT5IGI1</accession>
<comment type="function">
    <text evidence="10">Catalyzes the transfer of pyrophosphate from adenosine triphosphate (ATP) to 6-hydroxymethyl-7,8-dihydropterin, an enzymatic step in folate biosynthesis pathway.</text>
</comment>
<evidence type="ECO:0000256" key="3">
    <source>
        <dbReference type="ARBA" id="ARBA00013253"/>
    </source>
</evidence>
<dbReference type="InterPro" id="IPR000550">
    <property type="entry name" value="Hppk"/>
</dbReference>
<evidence type="ECO:0000256" key="8">
    <source>
        <dbReference type="ARBA" id="ARBA00022840"/>
    </source>
</evidence>
<keyword evidence="7" id="KW-0418">Kinase</keyword>
<feature type="domain" description="7,8-dihydro-6-hydroxymethylpterin-pyrophosphokinase" evidence="13">
    <location>
        <begin position="16"/>
        <end position="147"/>
    </location>
</feature>